<reference evidence="1" key="1">
    <citation type="journal article" date="2013" name="Genome Biol.">
        <title>Reference genomes and transcriptomes of Nicotiana sylvestris and Nicotiana tomentosiformis.</title>
        <authorList>
            <person name="Sierro N."/>
            <person name="Battey J.N."/>
            <person name="Ouadi S."/>
            <person name="Bovet L."/>
            <person name="Goepfert S."/>
            <person name="Bakaher N."/>
            <person name="Peitsch M.C."/>
            <person name="Ivanov N.V."/>
        </authorList>
    </citation>
    <scope>NUCLEOTIDE SEQUENCE [LARGE SCALE GENOMIC DNA]</scope>
</reference>
<proteinExistence type="predicted"/>
<evidence type="ECO:0000313" key="2">
    <source>
        <dbReference type="RefSeq" id="XP_009803580.1"/>
    </source>
</evidence>
<reference evidence="2" key="2">
    <citation type="submission" date="2025-08" db="UniProtKB">
        <authorList>
            <consortium name="RefSeq"/>
        </authorList>
    </citation>
    <scope>IDENTIFICATION</scope>
    <source>
        <tissue evidence="2">Leaf</tissue>
    </source>
</reference>
<accession>A0A1U7YXX4</accession>
<dbReference type="eggNOG" id="KOG0017">
    <property type="taxonomic scope" value="Eukaryota"/>
</dbReference>
<evidence type="ECO:0000313" key="1">
    <source>
        <dbReference type="Proteomes" id="UP000189701"/>
    </source>
</evidence>
<name>A0A1U7YXX4_NICSY</name>
<protein>
    <submittedName>
        <fullName evidence="2">Uncharacterized protein LOC104248923</fullName>
    </submittedName>
</protein>
<sequence>MGFLLEENYSGETELDEVQETNESTQNQYYETQVEEPLLDVLKLTRKLPYSTVKVQELNVVQEQVNEPVPNQIEQQSNLTQGEQVVQAPLIRYNMDNSKRGYLAIGIGITFSREDCPKNPEERERMSRIPYASVVGAIICRNFGSSRSRMSVRDRVGTVGQGEEFFNAITKLPLTVYGSVGIRLYWIRVAGIFVLRNRVGSVGQGEELFNAIAEVRSGLRSVYRLCFTSAWARPRSSRKRWAEYIAASETAKEVVWMKKFSTKLGMVPSIEGAVPLLCDNAGAIAQAKEPRSYQKIQTCSAKVSLDKRDH</sequence>
<gene>
    <name evidence="2" type="primary">LOC104248923</name>
</gene>
<dbReference type="AlphaFoldDB" id="A0A1U7YXX4"/>
<organism evidence="1 2">
    <name type="scientific">Nicotiana sylvestris</name>
    <name type="common">Wood tobacco</name>
    <name type="synonym">South American tobacco</name>
    <dbReference type="NCBI Taxonomy" id="4096"/>
    <lineage>
        <taxon>Eukaryota</taxon>
        <taxon>Viridiplantae</taxon>
        <taxon>Streptophyta</taxon>
        <taxon>Embryophyta</taxon>
        <taxon>Tracheophyta</taxon>
        <taxon>Spermatophyta</taxon>
        <taxon>Magnoliopsida</taxon>
        <taxon>eudicotyledons</taxon>
        <taxon>Gunneridae</taxon>
        <taxon>Pentapetalae</taxon>
        <taxon>asterids</taxon>
        <taxon>lamiids</taxon>
        <taxon>Solanales</taxon>
        <taxon>Solanaceae</taxon>
        <taxon>Nicotianoideae</taxon>
        <taxon>Nicotianeae</taxon>
        <taxon>Nicotiana</taxon>
    </lineage>
</organism>
<keyword evidence="1" id="KW-1185">Reference proteome</keyword>
<dbReference type="RefSeq" id="XP_009803580.1">
    <property type="nucleotide sequence ID" value="XM_009805278.1"/>
</dbReference>
<dbReference type="Proteomes" id="UP000189701">
    <property type="component" value="Unplaced"/>
</dbReference>